<keyword evidence="6" id="KW-0472">Membrane</keyword>
<feature type="domain" description="Phospholipid/glycerol acyltransferase" evidence="7">
    <location>
        <begin position="78"/>
        <end position="193"/>
    </location>
</feature>
<dbReference type="SUPFAM" id="SSF69593">
    <property type="entry name" value="Glycerol-3-phosphate (1)-acyltransferase"/>
    <property type="match status" value="1"/>
</dbReference>
<keyword evidence="2" id="KW-0444">Lipid biosynthesis</keyword>
<evidence type="ECO:0000256" key="2">
    <source>
        <dbReference type="ARBA" id="ARBA00022516"/>
    </source>
</evidence>
<evidence type="ECO:0000256" key="6">
    <source>
        <dbReference type="SAM" id="Phobius"/>
    </source>
</evidence>
<dbReference type="CDD" id="cd07989">
    <property type="entry name" value="LPLAT_AGPAT-like"/>
    <property type="match status" value="1"/>
</dbReference>
<comment type="caution">
    <text evidence="8">The sequence shown here is derived from an EMBL/GenBank/DDBJ whole genome shotgun (WGS) entry which is preliminary data.</text>
</comment>
<feature type="transmembrane region" description="Helical" evidence="6">
    <location>
        <begin position="12"/>
        <end position="31"/>
    </location>
</feature>
<gene>
    <name evidence="8" type="ORF">GCM10011495_01870</name>
</gene>
<evidence type="ECO:0000313" key="8">
    <source>
        <dbReference type="EMBL" id="GGH78915.1"/>
    </source>
</evidence>
<evidence type="ECO:0000256" key="1">
    <source>
        <dbReference type="ARBA" id="ARBA00005189"/>
    </source>
</evidence>
<evidence type="ECO:0000256" key="5">
    <source>
        <dbReference type="ARBA" id="ARBA00023315"/>
    </source>
</evidence>
<evidence type="ECO:0000256" key="3">
    <source>
        <dbReference type="ARBA" id="ARBA00022679"/>
    </source>
</evidence>
<dbReference type="Proteomes" id="UP000637774">
    <property type="component" value="Unassembled WGS sequence"/>
</dbReference>
<dbReference type="InterPro" id="IPR002123">
    <property type="entry name" value="Plipid/glycerol_acylTrfase"/>
</dbReference>
<dbReference type="SMART" id="SM00563">
    <property type="entry name" value="PlsC"/>
    <property type="match status" value="1"/>
</dbReference>
<evidence type="ECO:0000259" key="7">
    <source>
        <dbReference type="SMART" id="SM00563"/>
    </source>
</evidence>
<keyword evidence="6" id="KW-0812">Transmembrane</keyword>
<comment type="pathway">
    <text evidence="1">Lipid metabolism.</text>
</comment>
<keyword evidence="4" id="KW-0443">Lipid metabolism</keyword>
<proteinExistence type="predicted"/>
<dbReference type="Pfam" id="PF01553">
    <property type="entry name" value="Acyltransferase"/>
    <property type="match status" value="1"/>
</dbReference>
<dbReference type="GO" id="GO:0016746">
    <property type="term" value="F:acyltransferase activity"/>
    <property type="evidence" value="ECO:0007669"/>
    <property type="project" value="UniProtKB-KW"/>
</dbReference>
<keyword evidence="5 8" id="KW-0012">Acyltransferase</keyword>
<reference evidence="9" key="1">
    <citation type="journal article" date="2019" name="Int. J. Syst. Evol. Microbiol.">
        <title>The Global Catalogue of Microorganisms (GCM) 10K type strain sequencing project: providing services to taxonomists for standard genome sequencing and annotation.</title>
        <authorList>
            <consortium name="The Broad Institute Genomics Platform"/>
            <consortium name="The Broad Institute Genome Sequencing Center for Infectious Disease"/>
            <person name="Wu L."/>
            <person name="Ma J."/>
        </authorList>
    </citation>
    <scope>NUCLEOTIDE SEQUENCE [LARGE SCALE GENOMIC DNA]</scope>
    <source>
        <strain evidence="9">CGMCC 1.14966</strain>
    </source>
</reference>
<dbReference type="EMBL" id="BMGY01000001">
    <property type="protein sequence ID" value="GGH78915.1"/>
    <property type="molecule type" value="Genomic_DNA"/>
</dbReference>
<dbReference type="PANTHER" id="PTHR10434:SF64">
    <property type="entry name" value="1-ACYL-SN-GLYCEROL-3-PHOSPHATE ACYLTRANSFERASE-RELATED"/>
    <property type="match status" value="1"/>
</dbReference>
<keyword evidence="6" id="KW-1133">Transmembrane helix</keyword>
<protein>
    <submittedName>
        <fullName evidence="8">1-acyl-sn-glycerol-3-phosphate acyltransferase</fullName>
    </submittedName>
</protein>
<sequence length="280" mass="31249">MRHLLRYLGQRLYTIWAVFWFIVPFVLIYPLQWFFSRRPDGGGVVHSLNRFWSTFSITMWGMHVKVVRESPGPNPRPCVYVANHGSYVDIMMLFKYIPGFLNMMGKDSLARVPVWGPLFGRVYITVDRASAVSRGRAMVAARRSLAAGQSIAIFAEGRISPTPGKELLPLVDGAFQMAIEAGVPLVPVGMPLNHMFMPDVEKDLRVRFHRLKIVFHPPISTVGLTLADIPALKQRVAEQLRGDFLPEGATKPGPSVWRRPVAAVAPPVTPTITPQHSSSL</sequence>
<accession>A0ABQ1ZWJ3</accession>
<keyword evidence="3" id="KW-0808">Transferase</keyword>
<dbReference type="PANTHER" id="PTHR10434">
    <property type="entry name" value="1-ACYL-SN-GLYCEROL-3-PHOSPHATE ACYLTRANSFERASE"/>
    <property type="match status" value="1"/>
</dbReference>
<name>A0ABQ1ZWJ3_9BACT</name>
<organism evidence="8 9">
    <name type="scientific">Hymenobacter frigidus</name>
    <dbReference type="NCBI Taxonomy" id="1524095"/>
    <lineage>
        <taxon>Bacteria</taxon>
        <taxon>Pseudomonadati</taxon>
        <taxon>Bacteroidota</taxon>
        <taxon>Cytophagia</taxon>
        <taxon>Cytophagales</taxon>
        <taxon>Hymenobacteraceae</taxon>
        <taxon>Hymenobacter</taxon>
    </lineage>
</organism>
<dbReference type="RefSeq" id="WP_188560125.1">
    <property type="nucleotide sequence ID" value="NZ_BMGY01000001.1"/>
</dbReference>
<keyword evidence="9" id="KW-1185">Reference proteome</keyword>
<evidence type="ECO:0000313" key="9">
    <source>
        <dbReference type="Proteomes" id="UP000637774"/>
    </source>
</evidence>
<evidence type="ECO:0000256" key="4">
    <source>
        <dbReference type="ARBA" id="ARBA00023098"/>
    </source>
</evidence>